<dbReference type="STRING" id="300112.A0A4S2JQ21"/>
<dbReference type="GO" id="GO:0007517">
    <property type="term" value="P:muscle organ development"/>
    <property type="evidence" value="ECO:0007669"/>
    <property type="project" value="UniProtKB-KW"/>
</dbReference>
<evidence type="ECO:0000256" key="4">
    <source>
        <dbReference type="ARBA" id="ARBA00020768"/>
    </source>
</evidence>
<feature type="domain" description="UNC-45/Cro1/She4 central" evidence="13">
    <location>
        <begin position="1207"/>
        <end position="1349"/>
    </location>
</feature>
<dbReference type="Proteomes" id="UP000310200">
    <property type="component" value="Unassembled WGS sequence"/>
</dbReference>
<evidence type="ECO:0000313" key="14">
    <source>
        <dbReference type="EMBL" id="TGZ36897.1"/>
    </source>
</evidence>
<evidence type="ECO:0000256" key="5">
    <source>
        <dbReference type="ARBA" id="ARBA00022473"/>
    </source>
</evidence>
<sequence length="2414" mass="272449">MTSYSTMTESDMSAKEWNEKGNEEFEKGNLSEALSHYTNALNVEENDHDKRMYYRNQIATYLKLGNYEKVVEDCDNALMICCNHALYHRCLALEALERFEEAYRDAKIIISSDPNNKVIQPVATRLREIVQERRNKNIKISAKVLEMLDLAFDVNASEKEREIAMNNLFVLACDEAGADEIFKKKGVSKIAQLVKVETNEEVICSAIRIVGELCKNNISRTESVMKSVGLLWCLEIMNSTSLERVNASQCCLQNILNTYIIDMNNKPNSNSNKDLYEAQKKVDTIMLYLLHSITSRTITGPARDAVRVVVAITTLLLGPSDVGNAIVAKEEILEMILVMAGTDNVLRQEVALECIVAAVTKKDKVDTIINQGLNILKKLCKSKDDSVRVRALVAFCKMGNSGDSDVTIRPFADGAAKKLVKACSRLVTNEELLSKKGRNMRELAVKGLSYLTFNAKVKKELIEDMEPIFYMIGIAETGDQSVLFDTVTTLVNLCNAYDEQEPEIIKLTKFVKYHFPEESELDDDNFEERRCALAEASVITDLVYLNTKTDNQNCKELIARVFNACSEQTLREIVADKGGTETLLSLALDGTVKGKKQASLALVRLALTKRPEVAFPGHLITEVVQPIVNLLNPECSIDENCQTLTALCNLAEVNDSMREHIFKEGVFQKIETFLNDEDNSLKLASANLINILILSREVAIQCFEQDNSRVDYLMLLYKDENKYIKFAAAAALVKLTVANKEACKKVLDSNFWLDFPRFSLTNPSSNVREMGIIFVLSMIRSMEDVAAKLIETGIMELLRALNNTVQNNHVKELQSIALEAVAERSSREEFIVMLRWERDVACRLKQLKLLNHLEKKLWNYFTMRKSVMSAQKWNEKGVDEHEKDNLSEALSHYTNALKLEKKDLEKGLYYRNRAAVYSDLSDYEKVIEDCNSALKLCCNDALYHRCLALEALERFEEAYRDAETIISSDPNNKVFQRLARRLLKIVQEHKENSHTSPKVSEMLDLAFDVNSSEKEREIAMNNLLVLARDETGAEEIFKKEGLSKIVQLVKVEKNEKVICSAIRIVGELCENNFSRTKFVMKHVGLSWCLELMNSTSTERVNASQYCLQNILNTYIDMNNKPDSNLNEDLCEAQKEIDMIMLCLLYSITSRTITGPARDAIIKLIMGNIHCVTMLDWAKRFVELRGVQRLMEVASEMEEYNSESLLYITSSTRTIASVCLAMVYKNVYKNCDDEKTFTNAVDEFIEDKLHSPDIQSKVRVVVAITTLLFGPSDVGNAVVVKEGILEMIFVMAGTDDVLQQTVALECIVAAVTRKDKVDAIINQGVNILKKLCESKDESIRVRALLGLCKLGSSGDPDATIRPFADGVTKELAEACKRLLINPKKEKNMRKLAIKGLSYLTFNAKIKAELIEDQEAIHTMIEIAKTGDQSVLFGVLTTLVNLCNAYDEQEPEMIELTKFVKYHFPKESELDDDNFEERLCALAKAGVISDLVNFAKTDSQNCKELIARVFNAICNLLELREIVVLQGGTEALLSLALDGTVKGKKLASRALKIEIFLNDVDNSLKLASANLINLLFLSREVAIQYLEQDNSRVEYLMVLYKDENPDIKFAAAAALVKLTVANKEACKKVFDSNFWLKFLRFLLTNPSSNIQEMGIIFVLSMIRNMEDFAAKLIETDIIGLLRSLNKNDTVQNKNIKELTSIALEAVAERSSREGLIVMIRWERDAACRLGQLDLLNRLEKKLWVRAARTDVTKRKLSDRVSFTMTESNMSAQEWNHKGCEEYQKDNWSVALSHYTNALKLEEETKCKCKGMYYTNRALTYLKLSDYEKVIEDCNSVLKICCIGALYTRCKALEALERFEEAYRDAETIISSDPNNKVFQRLARRLLKIVQERKENSHTSPKNILNTYIDMNNKPDSNLNEDLCEAQKEIDTIMLCLLYSVTSKTMTGPARDAIIKLITGNIHCVTMLDWAKRFVELRGVQRLMEVASEMEEYNSESLLNITSSTRTITSVCLAMVYKNVCKNCDDEKTFTNAVDEFIEDKLHSPHIQSKVRVVVAMTTLLLGPLDVGNTVVAKEGILEMILVMAGTDDILQQTVALECIVAAVTRKDKVDAIINRGVNILKKLCQSKDDSIRVRALLGLSKLSSSGDPDATIRPFADGVTKELAKACRRLLINPKKEKNMRKLAIKGLSYLTFNAKIKAELIEDQEAIHTMIEIAKTGDQSVLFGVLTTLVNLCNSYDKQEPEMRELSKFVKYHFPEESELDDDNFEERLCALAKAGVISDLVNLARTDSQNCKELIARVFNAICNQLALREIVVLQGGTEALLSLALDGTVKGKKLASRALVHLGLTIRPEVAFPGHLIKVEIVRLFAELQQDIINSHDDKHQAELQILRSQLLKMTKEKEREISMQEVEEMNKL</sequence>
<keyword evidence="6" id="KW-0963">Cytoplasm</keyword>
<evidence type="ECO:0000256" key="1">
    <source>
        <dbReference type="ARBA" id="ARBA00004161"/>
    </source>
</evidence>
<dbReference type="SMART" id="SM00028">
    <property type="entry name" value="TPR"/>
    <property type="match status" value="9"/>
</dbReference>
<dbReference type="GO" id="GO:0031672">
    <property type="term" value="C:A band"/>
    <property type="evidence" value="ECO:0007669"/>
    <property type="project" value="UniProtKB-SubCell"/>
</dbReference>
<keyword evidence="15" id="KW-1185">Reference proteome</keyword>
<feature type="domain" description="UNC-45/Cro1/She4 central" evidence="13">
    <location>
        <begin position="281"/>
        <end position="398"/>
    </location>
</feature>
<comment type="subcellular location">
    <subcellularLocation>
        <location evidence="1">Cytoplasm</location>
        <location evidence="1">Myofibril</location>
        <location evidence="1">Sarcomere</location>
        <location evidence="1">A band</location>
    </subcellularLocation>
    <subcellularLocation>
        <location evidence="2">Cytoplasm</location>
        <location evidence="2">Myofibril</location>
        <location evidence="2">Sarcomere</location>
        <location evidence="2">Z line</location>
    </subcellularLocation>
    <subcellularLocation>
        <location evidence="3">Cytoplasm</location>
        <location evidence="3">Perinuclear region</location>
    </subcellularLocation>
</comment>
<keyword evidence="8" id="KW-0221">Differentiation</keyword>
<dbReference type="GO" id="GO:0030018">
    <property type="term" value="C:Z disc"/>
    <property type="evidence" value="ECO:0007669"/>
    <property type="project" value="UniProtKB-SubCell"/>
</dbReference>
<dbReference type="GO" id="GO:0030154">
    <property type="term" value="P:cell differentiation"/>
    <property type="evidence" value="ECO:0007669"/>
    <property type="project" value="UniProtKB-KW"/>
</dbReference>
<dbReference type="GO" id="GO:0051879">
    <property type="term" value="F:Hsp90 protein binding"/>
    <property type="evidence" value="ECO:0007669"/>
    <property type="project" value="TreeGrafter"/>
</dbReference>
<dbReference type="PANTHER" id="PTHR45994:SF1">
    <property type="entry name" value="FI21225P1"/>
    <property type="match status" value="1"/>
</dbReference>
<feature type="region of interest" description="Disordered" evidence="12">
    <location>
        <begin position="1"/>
        <end position="21"/>
    </location>
</feature>
<feature type="compositionally biased region" description="Basic and acidic residues" evidence="12">
    <location>
        <begin position="12"/>
        <end position="21"/>
    </location>
</feature>
<dbReference type="InterPro" id="IPR000225">
    <property type="entry name" value="Armadillo"/>
</dbReference>
<dbReference type="Gene3D" id="1.25.40.10">
    <property type="entry name" value="Tetratricopeptide repeat domain"/>
    <property type="match status" value="3"/>
</dbReference>
<evidence type="ECO:0000256" key="8">
    <source>
        <dbReference type="ARBA" id="ARBA00022782"/>
    </source>
</evidence>
<comment type="caution">
    <text evidence="14">The sequence shown here is derived from an EMBL/GenBank/DDBJ whole genome shotgun (WGS) entry which is preliminary data.</text>
</comment>
<dbReference type="InterPro" id="IPR019734">
    <property type="entry name" value="TPR_rpt"/>
</dbReference>
<dbReference type="PANTHER" id="PTHR45994">
    <property type="entry name" value="FI21225P1"/>
    <property type="match status" value="1"/>
</dbReference>
<feature type="repeat" description="TPR" evidence="11">
    <location>
        <begin position="14"/>
        <end position="47"/>
    </location>
</feature>
<feature type="repeat" description="TPR" evidence="11">
    <location>
        <begin position="870"/>
        <end position="903"/>
    </location>
</feature>
<dbReference type="SUPFAM" id="SSF48371">
    <property type="entry name" value="ARM repeat"/>
    <property type="match status" value="5"/>
</dbReference>
<keyword evidence="9 11" id="KW-0802">TPR repeat</keyword>
<keyword evidence="10" id="KW-0143">Chaperone</keyword>
<dbReference type="Pfam" id="PF11701">
    <property type="entry name" value="UNC45-central"/>
    <property type="match status" value="3"/>
</dbReference>
<evidence type="ECO:0000256" key="11">
    <source>
        <dbReference type="PROSITE-ProRule" id="PRU00339"/>
    </source>
</evidence>
<keyword evidence="5" id="KW-0217">Developmental protein</keyword>
<protein>
    <recommendedName>
        <fullName evidence="4">Protein unc-45 homolog B</fullName>
    </recommendedName>
</protein>
<reference evidence="14 15" key="1">
    <citation type="journal article" date="2019" name="Philos. Trans. R. Soc. Lond., B, Biol. Sci.">
        <title>Ant behaviour and brain gene expression of defending hosts depend on the ecological success of the intruding social parasite.</title>
        <authorList>
            <person name="Kaur R."/>
            <person name="Stoldt M."/>
            <person name="Jongepier E."/>
            <person name="Feldmeyer B."/>
            <person name="Menzel F."/>
            <person name="Bornberg-Bauer E."/>
            <person name="Foitzik S."/>
        </authorList>
    </citation>
    <scope>NUCLEOTIDE SEQUENCE [LARGE SCALE GENOMIC DNA]</scope>
    <source>
        <tissue evidence="14">Whole body</tissue>
    </source>
</reference>
<feature type="compositionally biased region" description="Polar residues" evidence="12">
    <location>
        <begin position="1"/>
        <end position="11"/>
    </location>
</feature>
<dbReference type="Gene3D" id="1.25.10.10">
    <property type="entry name" value="Leucine-rich Repeat Variant"/>
    <property type="match status" value="8"/>
</dbReference>
<evidence type="ECO:0000259" key="13">
    <source>
        <dbReference type="Pfam" id="PF11701"/>
    </source>
</evidence>
<evidence type="ECO:0000256" key="7">
    <source>
        <dbReference type="ARBA" id="ARBA00022541"/>
    </source>
</evidence>
<feature type="domain" description="UNC-45/Cro1/She4 central" evidence="13">
    <location>
        <begin position="1997"/>
        <end position="2140"/>
    </location>
</feature>
<dbReference type="EMBL" id="QBLH01003666">
    <property type="protein sequence ID" value="TGZ36897.1"/>
    <property type="molecule type" value="Genomic_DNA"/>
</dbReference>
<keyword evidence="7" id="KW-0517">Myogenesis</keyword>
<name>A0A4S2JQ21_9HYME</name>
<dbReference type="InterPro" id="IPR011990">
    <property type="entry name" value="TPR-like_helical_dom_sf"/>
</dbReference>
<evidence type="ECO:0000256" key="2">
    <source>
        <dbReference type="ARBA" id="ARBA00004216"/>
    </source>
</evidence>
<dbReference type="InterPro" id="IPR024660">
    <property type="entry name" value="UCS_central_dom"/>
</dbReference>
<dbReference type="SMART" id="SM00185">
    <property type="entry name" value="ARM"/>
    <property type="match status" value="9"/>
</dbReference>
<accession>A0A4S2JQ21</accession>
<proteinExistence type="predicted"/>
<dbReference type="SUPFAM" id="SSF48452">
    <property type="entry name" value="TPR-like"/>
    <property type="match status" value="3"/>
</dbReference>
<dbReference type="GO" id="GO:0048471">
    <property type="term" value="C:perinuclear region of cytoplasm"/>
    <property type="evidence" value="ECO:0007669"/>
    <property type="project" value="UniProtKB-SubCell"/>
</dbReference>
<gene>
    <name evidence="14" type="ORF">DBV15_06170</name>
</gene>
<evidence type="ECO:0000313" key="15">
    <source>
        <dbReference type="Proteomes" id="UP000310200"/>
    </source>
</evidence>
<evidence type="ECO:0000256" key="3">
    <source>
        <dbReference type="ARBA" id="ARBA00004556"/>
    </source>
</evidence>
<evidence type="ECO:0000256" key="6">
    <source>
        <dbReference type="ARBA" id="ARBA00022490"/>
    </source>
</evidence>
<evidence type="ECO:0000256" key="10">
    <source>
        <dbReference type="ARBA" id="ARBA00023186"/>
    </source>
</evidence>
<dbReference type="PROSITE" id="PS50005">
    <property type="entry name" value="TPR"/>
    <property type="match status" value="2"/>
</dbReference>
<evidence type="ECO:0000256" key="9">
    <source>
        <dbReference type="ARBA" id="ARBA00022803"/>
    </source>
</evidence>
<organism evidence="14 15">
    <name type="scientific">Temnothorax longispinosus</name>
    <dbReference type="NCBI Taxonomy" id="300112"/>
    <lineage>
        <taxon>Eukaryota</taxon>
        <taxon>Metazoa</taxon>
        <taxon>Ecdysozoa</taxon>
        <taxon>Arthropoda</taxon>
        <taxon>Hexapoda</taxon>
        <taxon>Insecta</taxon>
        <taxon>Pterygota</taxon>
        <taxon>Neoptera</taxon>
        <taxon>Endopterygota</taxon>
        <taxon>Hymenoptera</taxon>
        <taxon>Apocrita</taxon>
        <taxon>Aculeata</taxon>
        <taxon>Formicoidea</taxon>
        <taxon>Formicidae</taxon>
        <taxon>Myrmicinae</taxon>
        <taxon>Temnothorax</taxon>
    </lineage>
</organism>
<evidence type="ECO:0000256" key="12">
    <source>
        <dbReference type="SAM" id="MobiDB-lite"/>
    </source>
</evidence>
<dbReference type="InterPro" id="IPR016024">
    <property type="entry name" value="ARM-type_fold"/>
</dbReference>
<dbReference type="InterPro" id="IPR011989">
    <property type="entry name" value="ARM-like"/>
</dbReference>